<evidence type="ECO:0000313" key="8">
    <source>
        <dbReference type="EMBL" id="SFF07358.1"/>
    </source>
</evidence>
<dbReference type="PANTHER" id="PTHR43369">
    <property type="entry name" value="PHOSPHORIBOSYLGLYCINAMIDE FORMYLTRANSFERASE"/>
    <property type="match status" value="1"/>
</dbReference>
<keyword evidence="2 6" id="KW-0808">Transferase</keyword>
<comment type="similarity">
    <text evidence="4 6">Belongs to the GART family.</text>
</comment>
<dbReference type="PROSITE" id="PS00373">
    <property type="entry name" value="GART"/>
    <property type="match status" value="1"/>
</dbReference>
<dbReference type="NCBIfam" id="TIGR00639">
    <property type="entry name" value="PurN"/>
    <property type="match status" value="1"/>
</dbReference>
<comment type="pathway">
    <text evidence="1 6">Purine metabolism; IMP biosynthesis via de novo pathway; N(2)-formyl-N(1)-(5-phospho-D-ribosyl)glycinamide from N(1)-(5-phospho-D-ribosyl)glycinamide (10-formyl THF route): step 1/1.</text>
</comment>
<dbReference type="CDD" id="cd08645">
    <property type="entry name" value="FMT_core_GART"/>
    <property type="match status" value="1"/>
</dbReference>
<organism evidence="8 9">
    <name type="scientific">Thermophagus xiamenensis</name>
    <dbReference type="NCBI Taxonomy" id="385682"/>
    <lineage>
        <taxon>Bacteria</taxon>
        <taxon>Pseudomonadati</taxon>
        <taxon>Bacteroidota</taxon>
        <taxon>Bacteroidia</taxon>
        <taxon>Marinilabiliales</taxon>
        <taxon>Marinilabiliaceae</taxon>
        <taxon>Thermophagus</taxon>
    </lineage>
</organism>
<evidence type="ECO:0000256" key="2">
    <source>
        <dbReference type="ARBA" id="ARBA00022679"/>
    </source>
</evidence>
<dbReference type="SUPFAM" id="SSF53328">
    <property type="entry name" value="Formyltransferase"/>
    <property type="match status" value="1"/>
</dbReference>
<dbReference type="InterPro" id="IPR001555">
    <property type="entry name" value="GART_AS"/>
</dbReference>
<protein>
    <recommendedName>
        <fullName evidence="6">Phosphoribosylglycinamide formyltransferase</fullName>
        <ecNumber evidence="6">2.1.2.2</ecNumber>
    </recommendedName>
    <alternativeName>
        <fullName evidence="6">5'-phosphoribosylglycinamide transformylase</fullName>
    </alternativeName>
    <alternativeName>
        <fullName evidence="6">GAR transformylase</fullName>
        <shortName evidence="6">GART</shortName>
    </alternativeName>
</protein>
<evidence type="ECO:0000256" key="3">
    <source>
        <dbReference type="ARBA" id="ARBA00022755"/>
    </source>
</evidence>
<evidence type="ECO:0000256" key="5">
    <source>
        <dbReference type="ARBA" id="ARBA00047664"/>
    </source>
</evidence>
<dbReference type="GO" id="GO:0004644">
    <property type="term" value="F:phosphoribosylglycinamide formyltransferase activity"/>
    <property type="evidence" value="ECO:0007669"/>
    <property type="project" value="UniProtKB-UniRule"/>
</dbReference>
<keyword evidence="3 6" id="KW-0658">Purine biosynthesis</keyword>
<proteinExistence type="inferred from homology"/>
<comment type="caution">
    <text evidence="6">Lacks conserved residue(s) required for the propagation of feature annotation.</text>
</comment>
<dbReference type="InterPro" id="IPR002376">
    <property type="entry name" value="Formyl_transf_N"/>
</dbReference>
<feature type="site" description="Raises pKa of active site His" evidence="6">
    <location>
        <position position="145"/>
    </location>
</feature>
<keyword evidence="9" id="KW-1185">Reference proteome</keyword>
<feature type="binding site" evidence="6">
    <location>
        <begin position="12"/>
        <end position="14"/>
    </location>
    <ligand>
        <name>N(1)-(5-phospho-beta-D-ribosyl)glycinamide</name>
        <dbReference type="ChEBI" id="CHEBI:143788"/>
    </ligand>
</feature>
<dbReference type="Pfam" id="PF00551">
    <property type="entry name" value="Formyl_trans_N"/>
    <property type="match status" value="1"/>
</dbReference>
<feature type="active site" description="Proton donor" evidence="6">
    <location>
        <position position="104"/>
    </location>
</feature>
<accession>A0A1I2FRG4</accession>
<dbReference type="Gene3D" id="3.40.50.170">
    <property type="entry name" value="Formyl transferase, N-terminal domain"/>
    <property type="match status" value="1"/>
</dbReference>
<dbReference type="AlphaFoldDB" id="A0A1I2FRG4"/>
<dbReference type="eggNOG" id="COG0299">
    <property type="taxonomic scope" value="Bacteria"/>
</dbReference>
<name>A0A1I2FRG4_9BACT</name>
<evidence type="ECO:0000256" key="6">
    <source>
        <dbReference type="HAMAP-Rule" id="MF_01930"/>
    </source>
</evidence>
<dbReference type="PANTHER" id="PTHR43369:SF2">
    <property type="entry name" value="PHOSPHORIBOSYLGLYCINAMIDE FORMYLTRANSFERASE"/>
    <property type="match status" value="1"/>
</dbReference>
<evidence type="ECO:0000256" key="1">
    <source>
        <dbReference type="ARBA" id="ARBA00005054"/>
    </source>
</evidence>
<dbReference type="FunCoup" id="A0A1I2FRG4">
    <property type="interactions" value="511"/>
</dbReference>
<dbReference type="STRING" id="385682.SAMN05444380_13311"/>
<evidence type="ECO:0000259" key="7">
    <source>
        <dbReference type="Pfam" id="PF00551"/>
    </source>
</evidence>
<gene>
    <name evidence="6" type="primary">purN</name>
    <name evidence="8" type="ORF">SAMN05444380_13311</name>
</gene>
<feature type="domain" description="Formyl transferase N-terminal" evidence="7">
    <location>
        <begin position="2"/>
        <end position="182"/>
    </location>
</feature>
<comment type="catalytic activity">
    <reaction evidence="5 6">
        <text>N(1)-(5-phospho-beta-D-ribosyl)glycinamide + (6R)-10-formyltetrahydrofolate = N(2)-formyl-N(1)-(5-phospho-beta-D-ribosyl)glycinamide + (6S)-5,6,7,8-tetrahydrofolate + H(+)</text>
        <dbReference type="Rhea" id="RHEA:15053"/>
        <dbReference type="ChEBI" id="CHEBI:15378"/>
        <dbReference type="ChEBI" id="CHEBI:57453"/>
        <dbReference type="ChEBI" id="CHEBI:143788"/>
        <dbReference type="ChEBI" id="CHEBI:147286"/>
        <dbReference type="ChEBI" id="CHEBI:195366"/>
        <dbReference type="EC" id="2.1.2.2"/>
    </reaction>
</comment>
<dbReference type="UniPathway" id="UPA00074">
    <property type="reaction ID" value="UER00126"/>
</dbReference>
<dbReference type="InterPro" id="IPR004607">
    <property type="entry name" value="GART"/>
</dbReference>
<comment type="function">
    <text evidence="6">Catalyzes the transfer of a formyl group from 10-formyltetrahydrofolate to 5-phospho-ribosyl-glycinamide (GAR), producing 5-phospho-ribosyl-N-formylglycinamide (FGAR) and tetrahydrofolate.</text>
</comment>
<dbReference type="HAMAP" id="MF_01930">
    <property type="entry name" value="PurN"/>
    <property type="match status" value="1"/>
</dbReference>
<dbReference type="Proteomes" id="UP000181976">
    <property type="component" value="Unassembled WGS sequence"/>
</dbReference>
<dbReference type="InParanoid" id="A0A1I2FRG4"/>
<dbReference type="OrthoDB" id="9806170at2"/>
<feature type="binding site" evidence="6">
    <location>
        <position position="102"/>
    </location>
    <ligand>
        <name>(6R)-10-formyltetrahydrofolate</name>
        <dbReference type="ChEBI" id="CHEBI:195366"/>
    </ligand>
</feature>
<reference evidence="8 9" key="1">
    <citation type="submission" date="2016-10" db="EMBL/GenBank/DDBJ databases">
        <authorList>
            <person name="de Groot N.N."/>
        </authorList>
    </citation>
    <scope>NUCLEOTIDE SEQUENCE [LARGE SCALE GENOMIC DNA]</scope>
    <source>
        <strain evidence="8 9">DSM 19012</strain>
    </source>
</reference>
<dbReference type="GO" id="GO:0006189">
    <property type="term" value="P:'de novo' IMP biosynthetic process"/>
    <property type="evidence" value="ECO:0007669"/>
    <property type="project" value="UniProtKB-UniRule"/>
</dbReference>
<dbReference type="InterPro" id="IPR036477">
    <property type="entry name" value="Formyl_transf_N_sf"/>
</dbReference>
<dbReference type="EMBL" id="FONA01000033">
    <property type="protein sequence ID" value="SFF07358.1"/>
    <property type="molecule type" value="Genomic_DNA"/>
</dbReference>
<dbReference type="EC" id="2.1.2.2" evidence="6"/>
<sequence length="200" mass="22738">MKNIVLFASGSGTNAENIALFFKNRSDVQISYILTNRRDAGVLKRAKRLGIKTKVFDKDDFFYSDHIYDFLKEVSPDLIVLAGFLWLVPAKIVKGFTGKIINIHPALLPKYGGKGMYGENVHQAVLQNREKESGITIHYVNERYDEGDIIFQAHCSVESNDTPKTLAERIHQLEYQHFPRVIEEILEQQKQNRAEGGVNG</sequence>
<dbReference type="RefSeq" id="WP_010528634.1">
    <property type="nucleotide sequence ID" value="NZ_AFSL01000090.1"/>
</dbReference>
<dbReference type="GO" id="GO:0005829">
    <property type="term" value="C:cytosol"/>
    <property type="evidence" value="ECO:0007669"/>
    <property type="project" value="TreeGrafter"/>
</dbReference>
<evidence type="ECO:0000313" key="9">
    <source>
        <dbReference type="Proteomes" id="UP000181976"/>
    </source>
</evidence>
<evidence type="ECO:0000256" key="4">
    <source>
        <dbReference type="ARBA" id="ARBA00038440"/>
    </source>
</evidence>